<evidence type="ECO:0000313" key="3">
    <source>
        <dbReference type="Proteomes" id="UP001162060"/>
    </source>
</evidence>
<dbReference type="Proteomes" id="UP001162060">
    <property type="component" value="Unassembled WGS sequence"/>
</dbReference>
<evidence type="ECO:0000313" key="2">
    <source>
        <dbReference type="EMBL" id="CAK7932565.1"/>
    </source>
</evidence>
<dbReference type="EMBL" id="CAKLBY020000190">
    <property type="protein sequence ID" value="CAK7932565.1"/>
    <property type="molecule type" value="Genomic_DNA"/>
</dbReference>
<sequence>MGNAYTIELPLKMRTHPTFCVGRLRPYYQYEPVSRGEGHLRGQEPRPPSSGPVSTIQSGRLAKRPAHAVERCPEELHPGRHEENE</sequence>
<dbReference type="AlphaFoldDB" id="A0AAV1UGL4"/>
<feature type="compositionally biased region" description="Basic and acidic residues" evidence="1">
    <location>
        <begin position="35"/>
        <end position="44"/>
    </location>
</feature>
<accession>A0AAV1UGL4</accession>
<gene>
    <name evidence="2" type="ORF">PM001_LOCUS17715</name>
</gene>
<reference evidence="2" key="1">
    <citation type="submission" date="2024-01" db="EMBL/GenBank/DDBJ databases">
        <authorList>
            <person name="Webb A."/>
        </authorList>
    </citation>
    <scope>NUCLEOTIDE SEQUENCE</scope>
    <source>
        <strain evidence="2">Pm1</strain>
    </source>
</reference>
<proteinExistence type="predicted"/>
<evidence type="ECO:0000256" key="1">
    <source>
        <dbReference type="SAM" id="MobiDB-lite"/>
    </source>
</evidence>
<comment type="caution">
    <text evidence="2">The sequence shown here is derived from an EMBL/GenBank/DDBJ whole genome shotgun (WGS) entry which is preliminary data.</text>
</comment>
<feature type="region of interest" description="Disordered" evidence="1">
    <location>
        <begin position="35"/>
        <end position="85"/>
    </location>
</feature>
<name>A0AAV1UGL4_9STRA</name>
<feature type="compositionally biased region" description="Basic and acidic residues" evidence="1">
    <location>
        <begin position="67"/>
        <end position="85"/>
    </location>
</feature>
<organism evidence="2 3">
    <name type="scientific">Peronospora matthiolae</name>
    <dbReference type="NCBI Taxonomy" id="2874970"/>
    <lineage>
        <taxon>Eukaryota</taxon>
        <taxon>Sar</taxon>
        <taxon>Stramenopiles</taxon>
        <taxon>Oomycota</taxon>
        <taxon>Peronosporomycetes</taxon>
        <taxon>Peronosporales</taxon>
        <taxon>Peronosporaceae</taxon>
        <taxon>Peronospora</taxon>
    </lineage>
</organism>
<protein>
    <submittedName>
        <fullName evidence="2">Uncharacterized protein</fullName>
    </submittedName>
</protein>